<sequence>MDNLINQIKNTEILEVASPIDLKDPQAALQWANEVNVKRPWRYDFFDLYVHKIKNLEKHNIQVLEIGSGPGFLAKHLLQHCHEINYTAVDFSQAMHELSKSKLLTNELERVEYRIADFKQVDWYKDLGQFDVVIIHQALHELRHKAYASLFHQQVKALLKDDAVYFVCDHVFAAEAMQNNQLYMSVEEHFQSLEKAAYKQVILIKDYKGLCLFECKI</sequence>
<dbReference type="PANTHER" id="PTHR43667">
    <property type="entry name" value="CYCLOPROPANE-FATTY-ACYL-PHOSPHOLIPID SYNTHASE"/>
    <property type="match status" value="1"/>
</dbReference>
<dbReference type="CDD" id="cd02440">
    <property type="entry name" value="AdoMet_MTases"/>
    <property type="match status" value="1"/>
</dbReference>
<dbReference type="GO" id="GO:0032259">
    <property type="term" value="P:methylation"/>
    <property type="evidence" value="ECO:0007669"/>
    <property type="project" value="UniProtKB-KW"/>
</dbReference>
<evidence type="ECO:0000259" key="1">
    <source>
        <dbReference type="Pfam" id="PF13649"/>
    </source>
</evidence>
<protein>
    <submittedName>
        <fullName evidence="2">Class I SAM-dependent methyltransferase</fullName>
    </submittedName>
</protein>
<dbReference type="OrthoDB" id="6709631at2"/>
<dbReference type="InterPro" id="IPR029063">
    <property type="entry name" value="SAM-dependent_MTases_sf"/>
</dbReference>
<organism evidence="2 3">
    <name type="scientific">Acinetobacter rongchengensis</name>
    <dbReference type="NCBI Taxonomy" id="2419601"/>
    <lineage>
        <taxon>Bacteria</taxon>
        <taxon>Pseudomonadati</taxon>
        <taxon>Pseudomonadota</taxon>
        <taxon>Gammaproteobacteria</taxon>
        <taxon>Moraxellales</taxon>
        <taxon>Moraxellaceae</taxon>
        <taxon>Acinetobacter</taxon>
    </lineage>
</organism>
<keyword evidence="2" id="KW-0808">Transferase</keyword>
<gene>
    <name evidence="2" type="ORF">D7V20_00010</name>
</gene>
<proteinExistence type="predicted"/>
<dbReference type="Proteomes" id="UP000280405">
    <property type="component" value="Unassembled WGS sequence"/>
</dbReference>
<dbReference type="PANTHER" id="PTHR43667:SF2">
    <property type="entry name" value="FATTY ACID C-METHYL TRANSFERASE"/>
    <property type="match status" value="1"/>
</dbReference>
<dbReference type="EMBL" id="RAXT01000001">
    <property type="protein sequence ID" value="RKG40814.1"/>
    <property type="molecule type" value="Genomic_DNA"/>
</dbReference>
<dbReference type="GO" id="GO:0008168">
    <property type="term" value="F:methyltransferase activity"/>
    <property type="evidence" value="ECO:0007669"/>
    <property type="project" value="UniProtKB-KW"/>
</dbReference>
<dbReference type="Pfam" id="PF13649">
    <property type="entry name" value="Methyltransf_25"/>
    <property type="match status" value="1"/>
</dbReference>
<name>A0A3A8FEJ6_9GAMM</name>
<dbReference type="Gene3D" id="3.40.50.150">
    <property type="entry name" value="Vaccinia Virus protein VP39"/>
    <property type="match status" value="1"/>
</dbReference>
<dbReference type="SUPFAM" id="SSF53335">
    <property type="entry name" value="S-adenosyl-L-methionine-dependent methyltransferases"/>
    <property type="match status" value="1"/>
</dbReference>
<dbReference type="AlphaFoldDB" id="A0A3A8FEJ6"/>
<accession>A0A3A8FEJ6</accession>
<dbReference type="InterPro" id="IPR050723">
    <property type="entry name" value="CFA/CMAS"/>
</dbReference>
<dbReference type="InterPro" id="IPR041698">
    <property type="entry name" value="Methyltransf_25"/>
</dbReference>
<dbReference type="RefSeq" id="WP_120382317.1">
    <property type="nucleotide sequence ID" value="NZ_RAXT01000001.1"/>
</dbReference>
<keyword evidence="2" id="KW-0489">Methyltransferase</keyword>
<reference evidence="2 3" key="1">
    <citation type="submission" date="2018-09" db="EMBL/GenBank/DDBJ databases">
        <title>The draft genome of Acinetobacter spp. strains.</title>
        <authorList>
            <person name="Qin J."/>
            <person name="Feng Y."/>
            <person name="Zong Z."/>
        </authorList>
    </citation>
    <scope>NUCLEOTIDE SEQUENCE [LARGE SCALE GENOMIC DNA]</scope>
    <source>
        <strain evidence="2 3">WCHAc060115</strain>
    </source>
</reference>
<comment type="caution">
    <text evidence="2">The sequence shown here is derived from an EMBL/GenBank/DDBJ whole genome shotgun (WGS) entry which is preliminary data.</text>
</comment>
<keyword evidence="3" id="KW-1185">Reference proteome</keyword>
<evidence type="ECO:0000313" key="2">
    <source>
        <dbReference type="EMBL" id="RKG40814.1"/>
    </source>
</evidence>
<evidence type="ECO:0000313" key="3">
    <source>
        <dbReference type="Proteomes" id="UP000280405"/>
    </source>
</evidence>
<feature type="domain" description="Methyltransferase" evidence="1">
    <location>
        <begin position="63"/>
        <end position="158"/>
    </location>
</feature>